<accession>A0ACB9F7G0</accession>
<sequence length="86" mass="10041">MLTLSMLFSEVSKFQIQGGTLLQDEKDWVPISIRNRTSMSEVVNMLEYNYISWSGLREFLTCVKIKKYKVAFDQERNEGVSVLRVD</sequence>
<protein>
    <submittedName>
        <fullName evidence="1">Uncharacterized protein</fullName>
    </submittedName>
</protein>
<name>A0ACB9F7G0_CICIN</name>
<proteinExistence type="predicted"/>
<evidence type="ECO:0000313" key="1">
    <source>
        <dbReference type="EMBL" id="KAI3766616.1"/>
    </source>
</evidence>
<dbReference type="EMBL" id="CM042011">
    <property type="protein sequence ID" value="KAI3766616.1"/>
    <property type="molecule type" value="Genomic_DNA"/>
</dbReference>
<comment type="caution">
    <text evidence="1">The sequence shown here is derived from an EMBL/GenBank/DDBJ whole genome shotgun (WGS) entry which is preliminary data.</text>
</comment>
<reference evidence="2" key="1">
    <citation type="journal article" date="2022" name="Mol. Ecol. Resour.">
        <title>The genomes of chicory, endive, great burdock and yacon provide insights into Asteraceae palaeo-polyploidization history and plant inulin production.</title>
        <authorList>
            <person name="Fan W."/>
            <person name="Wang S."/>
            <person name="Wang H."/>
            <person name="Wang A."/>
            <person name="Jiang F."/>
            <person name="Liu H."/>
            <person name="Zhao H."/>
            <person name="Xu D."/>
            <person name="Zhang Y."/>
        </authorList>
    </citation>
    <scope>NUCLEOTIDE SEQUENCE [LARGE SCALE GENOMIC DNA]</scope>
    <source>
        <strain evidence="2">cv. Punajuju</strain>
    </source>
</reference>
<dbReference type="Proteomes" id="UP001055811">
    <property type="component" value="Linkage Group LG03"/>
</dbReference>
<organism evidence="1 2">
    <name type="scientific">Cichorium intybus</name>
    <name type="common">Chicory</name>
    <dbReference type="NCBI Taxonomy" id="13427"/>
    <lineage>
        <taxon>Eukaryota</taxon>
        <taxon>Viridiplantae</taxon>
        <taxon>Streptophyta</taxon>
        <taxon>Embryophyta</taxon>
        <taxon>Tracheophyta</taxon>
        <taxon>Spermatophyta</taxon>
        <taxon>Magnoliopsida</taxon>
        <taxon>eudicotyledons</taxon>
        <taxon>Gunneridae</taxon>
        <taxon>Pentapetalae</taxon>
        <taxon>asterids</taxon>
        <taxon>campanulids</taxon>
        <taxon>Asterales</taxon>
        <taxon>Asteraceae</taxon>
        <taxon>Cichorioideae</taxon>
        <taxon>Cichorieae</taxon>
        <taxon>Cichoriinae</taxon>
        <taxon>Cichorium</taxon>
    </lineage>
</organism>
<gene>
    <name evidence="1" type="ORF">L2E82_16681</name>
</gene>
<evidence type="ECO:0000313" key="2">
    <source>
        <dbReference type="Proteomes" id="UP001055811"/>
    </source>
</evidence>
<reference evidence="1 2" key="2">
    <citation type="journal article" date="2022" name="Mol. Ecol. Resour.">
        <title>The genomes of chicory, endive, great burdock and yacon provide insights into Asteraceae paleo-polyploidization history and plant inulin production.</title>
        <authorList>
            <person name="Fan W."/>
            <person name="Wang S."/>
            <person name="Wang H."/>
            <person name="Wang A."/>
            <person name="Jiang F."/>
            <person name="Liu H."/>
            <person name="Zhao H."/>
            <person name="Xu D."/>
            <person name="Zhang Y."/>
        </authorList>
    </citation>
    <scope>NUCLEOTIDE SEQUENCE [LARGE SCALE GENOMIC DNA]</scope>
    <source>
        <strain evidence="2">cv. Punajuju</strain>
        <tissue evidence="1">Leaves</tissue>
    </source>
</reference>
<keyword evidence="2" id="KW-1185">Reference proteome</keyword>